<dbReference type="EMBL" id="JAPDHZ010000004">
    <property type="protein sequence ID" value="MDG0793688.1"/>
    <property type="molecule type" value="Genomic_DNA"/>
</dbReference>
<organism evidence="4 5">
    <name type="scientific">Cohnella ginsengisoli</name>
    <dbReference type="NCBI Taxonomy" id="425004"/>
    <lineage>
        <taxon>Bacteria</taxon>
        <taxon>Bacillati</taxon>
        <taxon>Bacillota</taxon>
        <taxon>Bacilli</taxon>
        <taxon>Bacillales</taxon>
        <taxon>Paenibacillaceae</taxon>
        <taxon>Cohnella</taxon>
    </lineage>
</organism>
<evidence type="ECO:0000256" key="2">
    <source>
        <dbReference type="PROSITE-ProRule" id="PRU00335"/>
    </source>
</evidence>
<dbReference type="GO" id="GO:0003677">
    <property type="term" value="F:DNA binding"/>
    <property type="evidence" value="ECO:0007669"/>
    <property type="project" value="UniProtKB-UniRule"/>
</dbReference>
<dbReference type="SUPFAM" id="SSF48498">
    <property type="entry name" value="Tetracyclin repressor-like, C-terminal domain"/>
    <property type="match status" value="1"/>
</dbReference>
<sequence>MDANDGQTEPWMEELLREGSLGDGQPVKTEKQARILAAAIEVFAEKGYAGSSTSEIAQLAGVAEGTIFRHYRTKKDLLVSIVTPAMMRMIAPFVIRGFGDVLDAEHDSFEQFVRRMIDNRLAFVNRNKRLFRIVAQELPFHPEMRERFKSIILTQVLERVTAAIEKFQQAGKIAPLPPHTVARLTASTLIGYVLSRMLMSGEPGWDDEAEREATVSFLVKGLSP</sequence>
<dbReference type="RefSeq" id="WP_277567426.1">
    <property type="nucleotide sequence ID" value="NZ_JAPDHZ010000004.1"/>
</dbReference>
<dbReference type="InterPro" id="IPR001647">
    <property type="entry name" value="HTH_TetR"/>
</dbReference>
<dbReference type="Pfam" id="PF00440">
    <property type="entry name" value="TetR_N"/>
    <property type="match status" value="1"/>
</dbReference>
<dbReference type="Pfam" id="PF14246">
    <property type="entry name" value="TetR_C_7"/>
    <property type="match status" value="1"/>
</dbReference>
<dbReference type="InterPro" id="IPR050109">
    <property type="entry name" value="HTH-type_TetR-like_transc_reg"/>
</dbReference>
<keyword evidence="5" id="KW-1185">Reference proteome</keyword>
<dbReference type="InterPro" id="IPR039536">
    <property type="entry name" value="TetR_C_Proteobacteria"/>
</dbReference>
<dbReference type="AlphaFoldDB" id="A0A9X4KKG8"/>
<dbReference type="Gene3D" id="1.10.10.60">
    <property type="entry name" value="Homeodomain-like"/>
    <property type="match status" value="1"/>
</dbReference>
<dbReference type="PANTHER" id="PTHR30055">
    <property type="entry name" value="HTH-TYPE TRANSCRIPTIONAL REGULATOR RUTR"/>
    <property type="match status" value="1"/>
</dbReference>
<dbReference type="GO" id="GO:0006355">
    <property type="term" value="P:regulation of DNA-templated transcription"/>
    <property type="evidence" value="ECO:0007669"/>
    <property type="project" value="UniProtKB-ARBA"/>
</dbReference>
<dbReference type="InterPro" id="IPR009057">
    <property type="entry name" value="Homeodomain-like_sf"/>
</dbReference>
<gene>
    <name evidence="4" type="ORF">OMP38_24795</name>
</gene>
<proteinExistence type="predicted"/>
<dbReference type="InterPro" id="IPR036271">
    <property type="entry name" value="Tet_transcr_reg_TetR-rel_C_sf"/>
</dbReference>
<comment type="caution">
    <text evidence="4">The sequence shown here is derived from an EMBL/GenBank/DDBJ whole genome shotgun (WGS) entry which is preliminary data.</text>
</comment>
<dbReference type="Proteomes" id="UP001153387">
    <property type="component" value="Unassembled WGS sequence"/>
</dbReference>
<evidence type="ECO:0000256" key="1">
    <source>
        <dbReference type="ARBA" id="ARBA00023125"/>
    </source>
</evidence>
<evidence type="ECO:0000313" key="5">
    <source>
        <dbReference type="Proteomes" id="UP001153387"/>
    </source>
</evidence>
<accession>A0A9X4KKG8</accession>
<dbReference type="PROSITE" id="PS50977">
    <property type="entry name" value="HTH_TETR_2"/>
    <property type="match status" value="1"/>
</dbReference>
<protein>
    <submittedName>
        <fullName evidence="4">TetR/AcrR family transcriptional regulator</fullName>
    </submittedName>
</protein>
<dbReference type="Gene3D" id="1.10.357.10">
    <property type="entry name" value="Tetracycline Repressor, domain 2"/>
    <property type="match status" value="1"/>
</dbReference>
<keyword evidence="1 2" id="KW-0238">DNA-binding</keyword>
<evidence type="ECO:0000313" key="4">
    <source>
        <dbReference type="EMBL" id="MDG0793688.1"/>
    </source>
</evidence>
<dbReference type="PRINTS" id="PR00455">
    <property type="entry name" value="HTHTETR"/>
</dbReference>
<name>A0A9X4KKG8_9BACL</name>
<feature type="DNA-binding region" description="H-T-H motif" evidence="2">
    <location>
        <begin position="52"/>
        <end position="71"/>
    </location>
</feature>
<feature type="domain" description="HTH tetR-type" evidence="3">
    <location>
        <begin position="29"/>
        <end position="89"/>
    </location>
</feature>
<dbReference type="SUPFAM" id="SSF46689">
    <property type="entry name" value="Homeodomain-like"/>
    <property type="match status" value="1"/>
</dbReference>
<evidence type="ECO:0000259" key="3">
    <source>
        <dbReference type="PROSITE" id="PS50977"/>
    </source>
</evidence>
<reference evidence="4 5" key="1">
    <citation type="submission" date="2022-10" db="EMBL/GenBank/DDBJ databases">
        <title>Comparative genomic analysis of Cohnella hashimotonis sp. nov., isolated from the International Space Station.</title>
        <authorList>
            <person name="Simpson A."/>
            <person name="Venkateswaran K."/>
        </authorList>
    </citation>
    <scope>NUCLEOTIDE SEQUENCE [LARGE SCALE GENOMIC DNA]</scope>
    <source>
        <strain evidence="4 5">DSM 18997</strain>
    </source>
</reference>
<dbReference type="PANTHER" id="PTHR30055:SF222">
    <property type="entry name" value="REGULATORY PROTEIN"/>
    <property type="match status" value="1"/>
</dbReference>